<keyword evidence="1" id="KW-1133">Transmembrane helix</keyword>
<name>A0AAD4QLK9_9AGAM</name>
<dbReference type="PANTHER" id="PTHR37992:SF1">
    <property type="entry name" value="DUF1774-DOMAIN-CONTAINING PROTEIN"/>
    <property type="match status" value="1"/>
</dbReference>
<keyword evidence="3" id="KW-1185">Reference proteome</keyword>
<evidence type="ECO:0000313" key="3">
    <source>
        <dbReference type="Proteomes" id="UP001203297"/>
    </source>
</evidence>
<feature type="transmembrane region" description="Helical" evidence="1">
    <location>
        <begin position="100"/>
        <end position="121"/>
    </location>
</feature>
<feature type="transmembrane region" description="Helical" evidence="1">
    <location>
        <begin position="67"/>
        <end position="88"/>
    </location>
</feature>
<protein>
    <submittedName>
        <fullName evidence="2">Uncharacterized protein</fullName>
    </submittedName>
</protein>
<comment type="caution">
    <text evidence="2">The sequence shown here is derived from an EMBL/GenBank/DDBJ whole genome shotgun (WGS) entry which is preliminary data.</text>
</comment>
<accession>A0AAD4QLK9</accession>
<keyword evidence="1" id="KW-0472">Membrane</keyword>
<feature type="transmembrane region" description="Helical" evidence="1">
    <location>
        <begin position="127"/>
        <end position="148"/>
    </location>
</feature>
<feature type="transmembrane region" description="Helical" evidence="1">
    <location>
        <begin position="247"/>
        <end position="269"/>
    </location>
</feature>
<dbReference type="PANTHER" id="PTHR37992">
    <property type="entry name" value="EXPRESSED PROTEIN"/>
    <property type="match status" value="1"/>
</dbReference>
<sequence>MNSELPIDFSNPVIRDYMSLVRLQVLTPLSLLINITITLICSLVLHPSLGDVTRLHPASISPSVPAIAAYIFMIYLGQVGYCILLVAARRPETKSTIVKGVGLALVFANWVMAGSAIAWVFEAFLKSTIFLGILTLLLIYSNVVLIVYHAPTWTRPLDVVFIHAPVRLFLILALSLLFPYSLFVTLGHAWDPAYPGHYERKQWGGFAYVLAVNLAGLFIIALCHDWVWCLGATWMCVSIWMKEPKPLSIYIIVIIFTVLHPVTLIVVTITKRLTRKRQEGHIRLPSDEEITHQERATSRHEVQADWS</sequence>
<dbReference type="EMBL" id="WTXG01000023">
    <property type="protein sequence ID" value="KAI0299419.1"/>
    <property type="molecule type" value="Genomic_DNA"/>
</dbReference>
<organism evidence="2 3">
    <name type="scientific">Multifurca ochricompacta</name>
    <dbReference type="NCBI Taxonomy" id="376703"/>
    <lineage>
        <taxon>Eukaryota</taxon>
        <taxon>Fungi</taxon>
        <taxon>Dikarya</taxon>
        <taxon>Basidiomycota</taxon>
        <taxon>Agaricomycotina</taxon>
        <taxon>Agaricomycetes</taxon>
        <taxon>Russulales</taxon>
        <taxon>Russulaceae</taxon>
        <taxon>Multifurca</taxon>
    </lineage>
</organism>
<dbReference type="InterPro" id="IPR013920">
    <property type="entry name" value="DUF1774_fun"/>
</dbReference>
<evidence type="ECO:0000313" key="2">
    <source>
        <dbReference type="EMBL" id="KAI0299419.1"/>
    </source>
</evidence>
<feature type="transmembrane region" description="Helical" evidence="1">
    <location>
        <begin position="203"/>
        <end position="221"/>
    </location>
</feature>
<dbReference type="AlphaFoldDB" id="A0AAD4QLK9"/>
<keyword evidence="1" id="KW-0812">Transmembrane</keyword>
<proteinExistence type="predicted"/>
<evidence type="ECO:0000256" key="1">
    <source>
        <dbReference type="SAM" id="Phobius"/>
    </source>
</evidence>
<feature type="transmembrane region" description="Helical" evidence="1">
    <location>
        <begin position="160"/>
        <end position="183"/>
    </location>
</feature>
<dbReference type="Proteomes" id="UP001203297">
    <property type="component" value="Unassembled WGS sequence"/>
</dbReference>
<reference evidence="2" key="1">
    <citation type="journal article" date="2022" name="New Phytol.">
        <title>Evolutionary transition to the ectomycorrhizal habit in the genomes of a hyperdiverse lineage of mushroom-forming fungi.</title>
        <authorList>
            <person name="Looney B."/>
            <person name="Miyauchi S."/>
            <person name="Morin E."/>
            <person name="Drula E."/>
            <person name="Courty P.E."/>
            <person name="Kohler A."/>
            <person name="Kuo A."/>
            <person name="LaButti K."/>
            <person name="Pangilinan J."/>
            <person name="Lipzen A."/>
            <person name="Riley R."/>
            <person name="Andreopoulos W."/>
            <person name="He G."/>
            <person name="Johnson J."/>
            <person name="Nolan M."/>
            <person name="Tritt A."/>
            <person name="Barry K.W."/>
            <person name="Grigoriev I.V."/>
            <person name="Nagy L.G."/>
            <person name="Hibbett D."/>
            <person name="Henrissat B."/>
            <person name="Matheny P.B."/>
            <person name="Labbe J."/>
            <person name="Martin F.M."/>
        </authorList>
    </citation>
    <scope>NUCLEOTIDE SEQUENCE</scope>
    <source>
        <strain evidence="2">BPL690</strain>
    </source>
</reference>
<feature type="transmembrane region" description="Helical" evidence="1">
    <location>
        <begin position="25"/>
        <end position="47"/>
    </location>
</feature>
<gene>
    <name evidence="2" type="ORF">B0F90DRAFT_1631259</name>
</gene>